<keyword evidence="2" id="KW-1185">Reference proteome</keyword>
<dbReference type="AlphaFoldDB" id="Q0W219"/>
<evidence type="ECO:0008006" key="3">
    <source>
        <dbReference type="Google" id="ProtNLM"/>
    </source>
</evidence>
<gene>
    <name evidence="1" type="ORF">RCIX2507</name>
</gene>
<dbReference type="KEGG" id="rci:RCIX2507"/>
<evidence type="ECO:0000313" key="1">
    <source>
        <dbReference type="EMBL" id="CAJ37574.1"/>
    </source>
</evidence>
<accession>Q0W219</accession>
<dbReference type="RefSeq" id="WP_012035011.1">
    <property type="nucleotide sequence ID" value="NC_009464.1"/>
</dbReference>
<dbReference type="eggNOG" id="arCOG02123">
    <property type="taxonomic scope" value="Archaea"/>
</dbReference>
<dbReference type="Proteomes" id="UP000000663">
    <property type="component" value="Chromosome"/>
</dbReference>
<sequence length="147" mass="16573">MKPFEDYVKEGIVSKEARSINRARELINNARVKLDLVAVQELSPETAPFRFMGAYEVMNDCISSLMALDGYATESHGARVSYIEDKYQGYYGTKLVRSLAQYTGFRNDIVNRAISVNVDQAAEAIRVAREFLRVTRDIVSAKLTILV</sequence>
<dbReference type="EMBL" id="AM114193">
    <property type="protein sequence ID" value="CAJ37574.1"/>
    <property type="molecule type" value="Genomic_DNA"/>
</dbReference>
<evidence type="ECO:0000313" key="2">
    <source>
        <dbReference type="Proteomes" id="UP000000663"/>
    </source>
</evidence>
<dbReference type="OrthoDB" id="150966at2157"/>
<organism evidence="1 2">
    <name type="scientific">Methanocella arvoryzae (strain DSM 22066 / NBRC 105507 / MRE50)</name>
    <dbReference type="NCBI Taxonomy" id="351160"/>
    <lineage>
        <taxon>Archaea</taxon>
        <taxon>Methanobacteriati</taxon>
        <taxon>Methanobacteriota</taxon>
        <taxon>Stenosarchaea group</taxon>
        <taxon>Methanomicrobia</taxon>
        <taxon>Methanocellales</taxon>
        <taxon>Methanocellaceae</taxon>
        <taxon>Methanocella</taxon>
    </lineage>
</organism>
<protein>
    <recommendedName>
        <fullName evidence="3">HEPN domain-containing protein</fullName>
    </recommendedName>
</protein>
<proteinExistence type="predicted"/>
<reference evidence="1 2" key="1">
    <citation type="journal article" date="2006" name="Science">
        <title>Genome of rice cluster I archaea -- the key methane producers in the rice rhizosphere.</title>
        <authorList>
            <person name="Erkel C."/>
            <person name="Kube M."/>
            <person name="Reinhardt R."/>
            <person name="Liesack W."/>
        </authorList>
    </citation>
    <scope>NUCLEOTIDE SEQUENCE [LARGE SCALE GENOMIC DNA]</scope>
    <source>
        <strain evidence="2">DSM 22066 / NBRC 105507 / MRE50</strain>
    </source>
</reference>
<dbReference type="GeneID" id="5144814"/>
<name>Q0W219_METAR</name>